<dbReference type="AlphaFoldDB" id="A0AAV3RAD3"/>
<reference evidence="1 2" key="1">
    <citation type="submission" date="2024-01" db="EMBL/GenBank/DDBJ databases">
        <title>The complete chloroplast genome sequence of Lithospermum erythrorhizon: insights into the phylogenetic relationship among Boraginaceae species and the maternal lineages of purple gromwells.</title>
        <authorList>
            <person name="Okada T."/>
            <person name="Watanabe K."/>
        </authorList>
    </citation>
    <scope>NUCLEOTIDE SEQUENCE [LARGE SCALE GENOMIC DNA]</scope>
</reference>
<gene>
    <name evidence="1" type="ORF">LIER_41510</name>
</gene>
<proteinExistence type="predicted"/>
<dbReference type="EMBL" id="BAABME010026128">
    <property type="protein sequence ID" value="GAA0173347.1"/>
    <property type="molecule type" value="Genomic_DNA"/>
</dbReference>
<keyword evidence="2" id="KW-1185">Reference proteome</keyword>
<protein>
    <submittedName>
        <fullName evidence="1">Uncharacterized protein</fullName>
    </submittedName>
</protein>
<name>A0AAV3RAD3_LITER</name>
<organism evidence="1 2">
    <name type="scientific">Lithospermum erythrorhizon</name>
    <name type="common">Purple gromwell</name>
    <name type="synonym">Lithospermum officinale var. erythrorhizon</name>
    <dbReference type="NCBI Taxonomy" id="34254"/>
    <lineage>
        <taxon>Eukaryota</taxon>
        <taxon>Viridiplantae</taxon>
        <taxon>Streptophyta</taxon>
        <taxon>Embryophyta</taxon>
        <taxon>Tracheophyta</taxon>
        <taxon>Spermatophyta</taxon>
        <taxon>Magnoliopsida</taxon>
        <taxon>eudicotyledons</taxon>
        <taxon>Gunneridae</taxon>
        <taxon>Pentapetalae</taxon>
        <taxon>asterids</taxon>
        <taxon>lamiids</taxon>
        <taxon>Boraginales</taxon>
        <taxon>Boraginaceae</taxon>
        <taxon>Boraginoideae</taxon>
        <taxon>Lithospermeae</taxon>
        <taxon>Lithospermum</taxon>
    </lineage>
</organism>
<evidence type="ECO:0000313" key="2">
    <source>
        <dbReference type="Proteomes" id="UP001454036"/>
    </source>
</evidence>
<sequence length="85" mass="9026">MPRVESSVLSRKDDELTKALERLTLPLTQLEKVASTSLEGFVAPVSGSEVEHGTMGPKAYALLVKAGYDSKEGKTLGKTTTGSCQ</sequence>
<accession>A0AAV3RAD3</accession>
<evidence type="ECO:0000313" key="1">
    <source>
        <dbReference type="EMBL" id="GAA0173347.1"/>
    </source>
</evidence>
<comment type="caution">
    <text evidence="1">The sequence shown here is derived from an EMBL/GenBank/DDBJ whole genome shotgun (WGS) entry which is preliminary data.</text>
</comment>
<dbReference type="Proteomes" id="UP001454036">
    <property type="component" value="Unassembled WGS sequence"/>
</dbReference>